<dbReference type="EMBL" id="JAOTPL010000015">
    <property type="protein sequence ID" value="MCU7694929.1"/>
    <property type="molecule type" value="Genomic_DNA"/>
</dbReference>
<name>A0AAE3IN03_9BACT</name>
<dbReference type="Gene3D" id="3.40.50.150">
    <property type="entry name" value="Vaccinia Virus protein VP39"/>
    <property type="match status" value="1"/>
</dbReference>
<dbReference type="InterPro" id="IPR029063">
    <property type="entry name" value="SAM-dependent_MTases_sf"/>
</dbReference>
<reference evidence="1" key="1">
    <citation type="submission" date="2022-10" db="EMBL/GenBank/DDBJ databases">
        <authorList>
            <person name="Kim H.S."/>
            <person name="Kim J.-S."/>
            <person name="Suh M.K."/>
            <person name="Eom M.K."/>
            <person name="Lee J.-S."/>
        </authorList>
    </citation>
    <scope>NUCLEOTIDE SEQUENCE</scope>
    <source>
        <strain evidence="1">LIP-5</strain>
    </source>
</reference>
<dbReference type="RefSeq" id="WP_263038414.1">
    <property type="nucleotide sequence ID" value="NZ_JAOTPL010000015.1"/>
</dbReference>
<protein>
    <submittedName>
        <fullName evidence="1">Class I SAM-dependent methyltransferase</fullName>
    </submittedName>
</protein>
<dbReference type="GO" id="GO:0008168">
    <property type="term" value="F:methyltransferase activity"/>
    <property type="evidence" value="ECO:0007669"/>
    <property type="project" value="UniProtKB-KW"/>
</dbReference>
<dbReference type="PANTHER" id="PTHR43861">
    <property type="entry name" value="TRANS-ACONITATE 2-METHYLTRANSFERASE-RELATED"/>
    <property type="match status" value="1"/>
</dbReference>
<dbReference type="Pfam" id="PF13489">
    <property type="entry name" value="Methyltransf_23"/>
    <property type="match status" value="1"/>
</dbReference>
<keyword evidence="2" id="KW-1185">Reference proteome</keyword>
<keyword evidence="1" id="KW-0489">Methyltransferase</keyword>
<evidence type="ECO:0000313" key="1">
    <source>
        <dbReference type="EMBL" id="MCU7694929.1"/>
    </source>
</evidence>
<proteinExistence type="predicted"/>
<organism evidence="1 2">
    <name type="scientific">Haoranjiania flava</name>
    <dbReference type="NCBI Taxonomy" id="1856322"/>
    <lineage>
        <taxon>Bacteria</taxon>
        <taxon>Pseudomonadati</taxon>
        <taxon>Bacteroidota</taxon>
        <taxon>Chitinophagia</taxon>
        <taxon>Chitinophagales</taxon>
        <taxon>Chitinophagaceae</taxon>
        <taxon>Haoranjiania</taxon>
    </lineage>
</organism>
<accession>A0AAE3IN03</accession>
<dbReference type="GO" id="GO:0032259">
    <property type="term" value="P:methylation"/>
    <property type="evidence" value="ECO:0007669"/>
    <property type="project" value="UniProtKB-KW"/>
</dbReference>
<comment type="caution">
    <text evidence="1">The sequence shown here is derived from an EMBL/GenBank/DDBJ whole genome shotgun (WGS) entry which is preliminary data.</text>
</comment>
<keyword evidence="1" id="KW-0808">Transferase</keyword>
<evidence type="ECO:0000313" key="2">
    <source>
        <dbReference type="Proteomes" id="UP001209317"/>
    </source>
</evidence>
<dbReference type="CDD" id="cd02440">
    <property type="entry name" value="AdoMet_MTases"/>
    <property type="match status" value="1"/>
</dbReference>
<dbReference type="AlphaFoldDB" id="A0AAE3IN03"/>
<dbReference type="Proteomes" id="UP001209317">
    <property type="component" value="Unassembled WGS sequence"/>
</dbReference>
<dbReference type="SUPFAM" id="SSF53335">
    <property type="entry name" value="S-adenosyl-L-methionine-dependent methyltransferases"/>
    <property type="match status" value="1"/>
</dbReference>
<sequence>MIHYSKCPACASHDIRYVLSAKDYTVSKEIYEIWECKACTLRFTQHVPNAANIGRYYKAEQYVSHTDTRKGLINKLYHLVRERTLKQKLRLIRKESALKKGSLLDIGAGTGAFASRAARAGWQVTGLEPDADARVVAKDKFGITLQASEELYALPPESMDVISMWHVLEHVHDLHGYMQGLQKILKQRGVLVIAVPNYTSYDAETYRELWAAYDVPRHLYHFSPLSIKQLMSAYQMEVVKTYPMKYDSYYVSMLSEKYKRGYDSFLDAFRMGLKSNAMAKGDPEKFSSVIYIIRRKP</sequence>
<gene>
    <name evidence="1" type="ORF">OD355_10415</name>
</gene>